<evidence type="ECO:0000313" key="3">
    <source>
        <dbReference type="Proteomes" id="UP000009223"/>
    </source>
</evidence>
<keyword evidence="3" id="KW-1185">Reference proteome</keyword>
<accession>F5YH59</accession>
<sequence length="137" mass="15655">MDTATLNERLSSEFPDSENGAYSTAFEGGRDEKSVLQHLLSVESQASVLVDDAQAEADRRVSENENENRARHEERFGKEAAELNSRYEETIRAAKEDYRKQLELYRESITALPLHLKEFFALTESLLFPETAFPKEP</sequence>
<dbReference type="Proteomes" id="UP000009223">
    <property type="component" value="Chromosome"/>
</dbReference>
<name>F5YH59_TREPZ</name>
<feature type="region of interest" description="Disordered" evidence="1">
    <location>
        <begin position="53"/>
        <end position="77"/>
    </location>
</feature>
<dbReference type="HOGENOM" id="CLU_1864279_0_0_12"/>
<dbReference type="EMBL" id="CP001843">
    <property type="protein sequence ID" value="AEF85127.1"/>
    <property type="molecule type" value="Genomic_DNA"/>
</dbReference>
<protein>
    <submittedName>
        <fullName evidence="2">Uncharacterized protein</fullName>
    </submittedName>
</protein>
<dbReference type="RefSeq" id="WP_015708926.1">
    <property type="nucleotide sequence ID" value="NC_015578.1"/>
</dbReference>
<dbReference type="KEGG" id="tpi:TREPR_1146"/>
<organism evidence="2 3">
    <name type="scientific">Treponema primitia (strain ATCC BAA-887 / DSM 12427 / ZAS-2)</name>
    <dbReference type="NCBI Taxonomy" id="545694"/>
    <lineage>
        <taxon>Bacteria</taxon>
        <taxon>Pseudomonadati</taxon>
        <taxon>Spirochaetota</taxon>
        <taxon>Spirochaetia</taxon>
        <taxon>Spirochaetales</taxon>
        <taxon>Treponemataceae</taxon>
        <taxon>Treponema</taxon>
    </lineage>
</organism>
<reference evidence="2 3" key="2">
    <citation type="journal article" date="2011" name="ISME J.">
        <title>RNA-seq reveals cooperative metabolic interactions between two termite-gut spirochete species in co-culture.</title>
        <authorList>
            <person name="Rosenthal A.Z."/>
            <person name="Matson E.G."/>
            <person name="Eldar A."/>
            <person name="Leadbetter J.R."/>
        </authorList>
    </citation>
    <scope>NUCLEOTIDE SEQUENCE [LARGE SCALE GENOMIC DNA]</scope>
    <source>
        <strain evidence="3">ATCC BAA-887 / DSM 12427 / ZAS-2</strain>
    </source>
</reference>
<gene>
    <name evidence="2" type="ordered locus">TREPR_1146</name>
</gene>
<evidence type="ECO:0000256" key="1">
    <source>
        <dbReference type="SAM" id="MobiDB-lite"/>
    </source>
</evidence>
<feature type="compositionally biased region" description="Basic and acidic residues" evidence="1">
    <location>
        <begin position="56"/>
        <end position="77"/>
    </location>
</feature>
<dbReference type="STRING" id="545694.TREPR_1146"/>
<reference evidence="3" key="1">
    <citation type="submission" date="2009-12" db="EMBL/GenBank/DDBJ databases">
        <title>Complete sequence of Treponema primitia strain ZAS-2.</title>
        <authorList>
            <person name="Tetu S.G."/>
            <person name="Matson E."/>
            <person name="Ren Q."/>
            <person name="Seshadri R."/>
            <person name="Elbourne L."/>
            <person name="Hassan K.A."/>
            <person name="Durkin A."/>
            <person name="Radune D."/>
            <person name="Mohamoud Y."/>
            <person name="Shay R."/>
            <person name="Jin S."/>
            <person name="Zhang X."/>
            <person name="Lucey K."/>
            <person name="Ballor N.R."/>
            <person name="Ottesen E."/>
            <person name="Rosenthal R."/>
            <person name="Allen A."/>
            <person name="Leadbetter J.R."/>
            <person name="Paulsen I.T."/>
        </authorList>
    </citation>
    <scope>NUCLEOTIDE SEQUENCE [LARGE SCALE GENOMIC DNA]</scope>
    <source>
        <strain evidence="3">ATCC BAA-887 / DSM 12427 / ZAS-2</strain>
    </source>
</reference>
<proteinExistence type="predicted"/>
<feature type="region of interest" description="Disordered" evidence="1">
    <location>
        <begin position="1"/>
        <end position="25"/>
    </location>
</feature>
<evidence type="ECO:0000313" key="2">
    <source>
        <dbReference type="EMBL" id="AEF85127.1"/>
    </source>
</evidence>
<dbReference type="AlphaFoldDB" id="F5YH59"/>